<dbReference type="PANTHER" id="PTHR28613:SF9">
    <property type="entry name" value="TRANSMEMBRANE PROTEIN 238"/>
    <property type="match status" value="1"/>
</dbReference>
<dbReference type="InterPro" id="IPR029365">
    <property type="entry name" value="TMEM238"/>
</dbReference>
<feature type="transmembrane region" description="Helical" evidence="1">
    <location>
        <begin position="36"/>
        <end position="58"/>
    </location>
</feature>
<keyword evidence="3" id="KW-1185">Reference proteome</keyword>
<dbReference type="GeneTree" id="ENSGT00940000162720"/>
<protein>
    <recommendedName>
        <fullName evidence="4">Transmembrane protein 238</fullName>
    </recommendedName>
</protein>
<keyword evidence="1" id="KW-0812">Transmembrane</keyword>
<organism evidence="2 3">
    <name type="scientific">Xiphophorus couchianus</name>
    <name type="common">Monterrey platyfish</name>
    <dbReference type="NCBI Taxonomy" id="32473"/>
    <lineage>
        <taxon>Eukaryota</taxon>
        <taxon>Metazoa</taxon>
        <taxon>Chordata</taxon>
        <taxon>Craniata</taxon>
        <taxon>Vertebrata</taxon>
        <taxon>Euteleostomi</taxon>
        <taxon>Actinopterygii</taxon>
        <taxon>Neopterygii</taxon>
        <taxon>Teleostei</taxon>
        <taxon>Neoteleostei</taxon>
        <taxon>Acanthomorphata</taxon>
        <taxon>Ovalentaria</taxon>
        <taxon>Atherinomorphae</taxon>
        <taxon>Cyprinodontiformes</taxon>
        <taxon>Poeciliidae</taxon>
        <taxon>Poeciliinae</taxon>
        <taxon>Xiphophorus</taxon>
    </lineage>
</organism>
<dbReference type="Ensembl" id="ENSXCOT00000004060.1">
    <property type="protein sequence ID" value="ENSXCOP00000004016.1"/>
    <property type="gene ID" value="ENSXCOG00000003153.1"/>
</dbReference>
<reference evidence="2" key="1">
    <citation type="submission" date="2025-08" db="UniProtKB">
        <authorList>
            <consortium name="Ensembl"/>
        </authorList>
    </citation>
    <scope>IDENTIFICATION</scope>
</reference>
<dbReference type="PANTHER" id="PTHR28613">
    <property type="entry name" value="SI:CH211-232M10.4-RELATED"/>
    <property type="match status" value="1"/>
</dbReference>
<evidence type="ECO:0008006" key="4">
    <source>
        <dbReference type="Google" id="ProtNLM"/>
    </source>
</evidence>
<dbReference type="Proteomes" id="UP000261380">
    <property type="component" value="Unplaced"/>
</dbReference>
<name>A0A3B5L2B8_9TELE</name>
<dbReference type="STRING" id="32473.ENSXCOP00000004016"/>
<reference evidence="2" key="2">
    <citation type="submission" date="2025-09" db="UniProtKB">
        <authorList>
            <consortium name="Ensembl"/>
        </authorList>
    </citation>
    <scope>IDENTIFICATION</scope>
</reference>
<dbReference type="AlphaFoldDB" id="A0A3B5L2B8"/>
<keyword evidence="1" id="KW-0472">Membrane</keyword>
<evidence type="ECO:0000313" key="3">
    <source>
        <dbReference type="Proteomes" id="UP000261380"/>
    </source>
</evidence>
<sequence length="216" mass="23092">SFFTAHHLAAVISLPCPALQRCAPVMAPSGVGKCSLFFFLALAFDAGGLVVLLVGIFGNLTADGRFYGDFLIYTGSVIIFFSLMWWVLWYTGNVHLYAPVHRRDSLDASLTQWARKLSERFSKGGGGGKKPLEAAEDEEEMKKKKMGGEVVEAKGTALFSAPPRIAWESGGGGQDNGGFDGWSECASPADKNAELGVLTVAEAVLQAGDTKAERLL</sequence>
<keyword evidence="1" id="KW-1133">Transmembrane helix</keyword>
<accession>A0A3B5L2B8</accession>
<evidence type="ECO:0000256" key="1">
    <source>
        <dbReference type="SAM" id="Phobius"/>
    </source>
</evidence>
<proteinExistence type="predicted"/>
<evidence type="ECO:0000313" key="2">
    <source>
        <dbReference type="Ensembl" id="ENSXCOP00000004016.1"/>
    </source>
</evidence>
<feature type="transmembrane region" description="Helical" evidence="1">
    <location>
        <begin position="70"/>
        <end position="89"/>
    </location>
</feature>
<dbReference type="Pfam" id="PF15125">
    <property type="entry name" value="TMEM238"/>
    <property type="match status" value="1"/>
</dbReference>